<evidence type="ECO:0000313" key="2">
    <source>
        <dbReference type="EMBL" id="RIA84418.1"/>
    </source>
</evidence>
<gene>
    <name evidence="2" type="ORF">C1645_832291</name>
</gene>
<dbReference type="Proteomes" id="UP000265703">
    <property type="component" value="Unassembled WGS sequence"/>
</dbReference>
<name>A0A397SEJ6_9GLOM</name>
<accession>A0A397SEJ6</accession>
<comment type="caution">
    <text evidence="2">The sequence shown here is derived from an EMBL/GenBank/DDBJ whole genome shotgun (WGS) entry which is preliminary data.</text>
</comment>
<dbReference type="OrthoDB" id="2427805at2759"/>
<dbReference type="EMBL" id="QKYT01000494">
    <property type="protein sequence ID" value="RIA84418.1"/>
    <property type="molecule type" value="Genomic_DNA"/>
</dbReference>
<evidence type="ECO:0000256" key="1">
    <source>
        <dbReference type="SAM" id="MobiDB-lite"/>
    </source>
</evidence>
<proteinExistence type="predicted"/>
<evidence type="ECO:0000313" key="3">
    <source>
        <dbReference type="Proteomes" id="UP000265703"/>
    </source>
</evidence>
<dbReference type="AlphaFoldDB" id="A0A397SEJ6"/>
<reference evidence="2 3" key="1">
    <citation type="submission" date="2018-06" db="EMBL/GenBank/DDBJ databases">
        <title>Comparative genomics reveals the genomic features of Rhizophagus irregularis, R. cerebriforme, R. diaphanum and Gigaspora rosea, and their symbiotic lifestyle signature.</title>
        <authorList>
            <person name="Morin E."/>
            <person name="San Clemente H."/>
            <person name="Chen E.C.H."/>
            <person name="De La Providencia I."/>
            <person name="Hainaut M."/>
            <person name="Kuo A."/>
            <person name="Kohler A."/>
            <person name="Murat C."/>
            <person name="Tang N."/>
            <person name="Roy S."/>
            <person name="Loubradou J."/>
            <person name="Henrissat B."/>
            <person name="Grigoriev I.V."/>
            <person name="Corradi N."/>
            <person name="Roux C."/>
            <person name="Martin F.M."/>
        </authorList>
    </citation>
    <scope>NUCLEOTIDE SEQUENCE [LARGE SCALE GENOMIC DNA]</scope>
    <source>
        <strain evidence="2 3">DAOM 227022</strain>
    </source>
</reference>
<organism evidence="2 3">
    <name type="scientific">Glomus cerebriforme</name>
    <dbReference type="NCBI Taxonomy" id="658196"/>
    <lineage>
        <taxon>Eukaryota</taxon>
        <taxon>Fungi</taxon>
        <taxon>Fungi incertae sedis</taxon>
        <taxon>Mucoromycota</taxon>
        <taxon>Glomeromycotina</taxon>
        <taxon>Glomeromycetes</taxon>
        <taxon>Glomerales</taxon>
        <taxon>Glomeraceae</taxon>
        <taxon>Glomus</taxon>
    </lineage>
</organism>
<protein>
    <submittedName>
        <fullName evidence="2">Uncharacterized protein</fullName>
    </submittedName>
</protein>
<keyword evidence="3" id="KW-1185">Reference proteome</keyword>
<sequence>MSSGIKAETDIYNSFKNDDDSKKKLSSERIVKEELYKLKKDLEFKYAIHSFILDVDNKLIAEHFTEAELHEIEDTFIPEISELSDKINNLLNKFIDEFK</sequence>
<feature type="region of interest" description="Disordered" evidence="1">
    <location>
        <begin position="1"/>
        <end position="22"/>
    </location>
</feature>